<evidence type="ECO:0000256" key="14">
    <source>
        <dbReference type="ARBA" id="ARBA00038929"/>
    </source>
</evidence>
<dbReference type="InParanoid" id="B7G125"/>
<dbReference type="Pfam" id="PF00150">
    <property type="entry name" value="Cellulase"/>
    <property type="match status" value="1"/>
</dbReference>
<dbReference type="STRING" id="556484.B7G125"/>
<gene>
    <name evidence="20" type="ORF">PHATRDRAFT_56506</name>
</gene>
<evidence type="ECO:0000256" key="10">
    <source>
        <dbReference type="ARBA" id="ARBA00023295"/>
    </source>
</evidence>
<feature type="transmembrane region" description="Helical" evidence="17">
    <location>
        <begin position="545"/>
        <end position="562"/>
    </location>
</feature>
<dbReference type="GO" id="GO:0071555">
    <property type="term" value="P:cell wall organization"/>
    <property type="evidence" value="ECO:0007669"/>
    <property type="project" value="UniProtKB-KW"/>
</dbReference>
<comment type="function">
    <text evidence="13">Glucosidase involved in the degradation of cellulosic biomass. Active on lichenan.</text>
</comment>
<evidence type="ECO:0000256" key="9">
    <source>
        <dbReference type="ARBA" id="ARBA00023180"/>
    </source>
</evidence>
<reference evidence="20 21" key="1">
    <citation type="journal article" date="2008" name="Nature">
        <title>The Phaeodactylum genome reveals the evolutionary history of diatom genomes.</title>
        <authorList>
            <person name="Bowler C."/>
            <person name="Allen A.E."/>
            <person name="Badger J.H."/>
            <person name="Grimwood J."/>
            <person name="Jabbari K."/>
            <person name="Kuo A."/>
            <person name="Maheswari U."/>
            <person name="Martens C."/>
            <person name="Maumus F."/>
            <person name="Otillar R.P."/>
            <person name="Rayko E."/>
            <person name="Salamov A."/>
            <person name="Vandepoele K."/>
            <person name="Beszteri B."/>
            <person name="Gruber A."/>
            <person name="Heijde M."/>
            <person name="Katinka M."/>
            <person name="Mock T."/>
            <person name="Valentin K."/>
            <person name="Verret F."/>
            <person name="Berges J.A."/>
            <person name="Brownlee C."/>
            <person name="Cadoret J.P."/>
            <person name="Chiovitti A."/>
            <person name="Choi C.J."/>
            <person name="Coesel S."/>
            <person name="De Martino A."/>
            <person name="Detter J.C."/>
            <person name="Durkin C."/>
            <person name="Falciatore A."/>
            <person name="Fournet J."/>
            <person name="Haruta M."/>
            <person name="Huysman M.J."/>
            <person name="Jenkins B.D."/>
            <person name="Jiroutova K."/>
            <person name="Jorgensen R.E."/>
            <person name="Joubert Y."/>
            <person name="Kaplan A."/>
            <person name="Kroger N."/>
            <person name="Kroth P.G."/>
            <person name="La Roche J."/>
            <person name="Lindquist E."/>
            <person name="Lommer M."/>
            <person name="Martin-Jezequel V."/>
            <person name="Lopez P.J."/>
            <person name="Lucas S."/>
            <person name="Mangogna M."/>
            <person name="McGinnis K."/>
            <person name="Medlin L.K."/>
            <person name="Montsant A."/>
            <person name="Oudot-Le Secq M.P."/>
            <person name="Napoli C."/>
            <person name="Obornik M."/>
            <person name="Parker M.S."/>
            <person name="Petit J.L."/>
            <person name="Porcel B.M."/>
            <person name="Poulsen N."/>
            <person name="Robison M."/>
            <person name="Rychlewski L."/>
            <person name="Rynearson T.A."/>
            <person name="Schmutz J."/>
            <person name="Shapiro H."/>
            <person name="Siaut M."/>
            <person name="Stanley M."/>
            <person name="Sussman M.R."/>
            <person name="Taylor A.R."/>
            <person name="Vardi A."/>
            <person name="von Dassow P."/>
            <person name="Vyverman W."/>
            <person name="Willis A."/>
            <person name="Wyrwicz L.S."/>
            <person name="Rokhsar D.S."/>
            <person name="Weissenbach J."/>
            <person name="Armbrust E.V."/>
            <person name="Green B.R."/>
            <person name="Van de Peer Y."/>
            <person name="Grigoriev I.V."/>
        </authorList>
    </citation>
    <scope>NUCLEOTIDE SEQUENCE [LARGE SCALE GENOMIC DNA]</scope>
    <source>
        <strain evidence="20 21">CCAP 1055/1</strain>
    </source>
</reference>
<keyword evidence="7 17" id="KW-1133">Transmembrane helix</keyword>
<keyword evidence="18" id="KW-0732">Signal</keyword>
<dbReference type="PANTHER" id="PTHR31297:SF34">
    <property type="entry name" value="GLUCAN 1,3-BETA-GLUCOSIDASE 2"/>
    <property type="match status" value="1"/>
</dbReference>
<comment type="similarity">
    <text evidence="2 16">Belongs to the glycosyl hydrolase 5 (cellulase A) family.</text>
</comment>
<evidence type="ECO:0000256" key="1">
    <source>
        <dbReference type="ARBA" id="ARBA00004401"/>
    </source>
</evidence>
<proteinExistence type="inferred from homology"/>
<keyword evidence="6" id="KW-0735">Signal-anchor</keyword>
<keyword evidence="9" id="KW-0325">Glycoprotein</keyword>
<keyword evidence="5 16" id="KW-0378">Hydrolase</keyword>
<organism evidence="20 21">
    <name type="scientific">Phaeodactylum tricornutum (strain CCAP 1055/1)</name>
    <dbReference type="NCBI Taxonomy" id="556484"/>
    <lineage>
        <taxon>Eukaryota</taxon>
        <taxon>Sar</taxon>
        <taxon>Stramenopiles</taxon>
        <taxon>Ochrophyta</taxon>
        <taxon>Bacillariophyta</taxon>
        <taxon>Bacillariophyceae</taxon>
        <taxon>Bacillariophycidae</taxon>
        <taxon>Naviculales</taxon>
        <taxon>Phaeodactylaceae</taxon>
        <taxon>Phaeodactylum</taxon>
    </lineage>
</organism>
<evidence type="ECO:0000256" key="2">
    <source>
        <dbReference type="ARBA" id="ARBA00005641"/>
    </source>
</evidence>
<accession>B7G125</accession>
<keyword evidence="11" id="KW-0961">Cell wall biogenesis/degradation</keyword>
<dbReference type="SUPFAM" id="SSF51445">
    <property type="entry name" value="(Trans)glycosidases"/>
    <property type="match status" value="1"/>
</dbReference>
<dbReference type="HOGENOM" id="CLU_436473_0_0_1"/>
<comment type="subcellular location">
    <subcellularLocation>
        <location evidence="1">Cell membrane</location>
        <topology evidence="1">Single-pass type II membrane protein</topology>
    </subcellularLocation>
</comment>
<name>B7G125_PHATC</name>
<evidence type="ECO:0000256" key="8">
    <source>
        <dbReference type="ARBA" id="ARBA00023136"/>
    </source>
</evidence>
<evidence type="ECO:0000259" key="19">
    <source>
        <dbReference type="Pfam" id="PF00150"/>
    </source>
</evidence>
<feature type="signal peptide" evidence="18">
    <location>
        <begin position="1"/>
        <end position="24"/>
    </location>
</feature>
<dbReference type="AlphaFoldDB" id="B7G125"/>
<dbReference type="PANTHER" id="PTHR31297">
    <property type="entry name" value="GLUCAN ENDO-1,6-BETA-GLUCOSIDASE B"/>
    <property type="match status" value="1"/>
</dbReference>
<dbReference type="GO" id="GO:0005576">
    <property type="term" value="C:extracellular region"/>
    <property type="evidence" value="ECO:0007669"/>
    <property type="project" value="TreeGrafter"/>
</dbReference>
<evidence type="ECO:0000256" key="7">
    <source>
        <dbReference type="ARBA" id="ARBA00022989"/>
    </source>
</evidence>
<keyword evidence="8 17" id="KW-0472">Membrane</keyword>
<dbReference type="eggNOG" id="ENOG502QPYU">
    <property type="taxonomic scope" value="Eukaryota"/>
</dbReference>
<evidence type="ECO:0000256" key="3">
    <source>
        <dbReference type="ARBA" id="ARBA00022475"/>
    </source>
</evidence>
<evidence type="ECO:0000256" key="12">
    <source>
        <dbReference type="ARBA" id="ARBA00036824"/>
    </source>
</evidence>
<evidence type="ECO:0000256" key="17">
    <source>
        <dbReference type="SAM" id="Phobius"/>
    </source>
</evidence>
<dbReference type="GeneID" id="7201649"/>
<keyword evidence="4 17" id="KW-0812">Transmembrane</keyword>
<dbReference type="KEGG" id="pti:PHATRDRAFT_56506"/>
<keyword evidence="10 16" id="KW-0326">Glycosidase</keyword>
<dbReference type="GO" id="GO:0009986">
    <property type="term" value="C:cell surface"/>
    <property type="evidence" value="ECO:0007669"/>
    <property type="project" value="TreeGrafter"/>
</dbReference>
<dbReference type="GO" id="GO:0004338">
    <property type="term" value="F:glucan exo-1,3-beta-glucosidase activity"/>
    <property type="evidence" value="ECO:0007669"/>
    <property type="project" value="UniProtKB-EC"/>
</dbReference>
<dbReference type="InterPro" id="IPR017853">
    <property type="entry name" value="GH"/>
</dbReference>
<dbReference type="GO" id="GO:0009251">
    <property type="term" value="P:glucan catabolic process"/>
    <property type="evidence" value="ECO:0007669"/>
    <property type="project" value="TreeGrafter"/>
</dbReference>
<dbReference type="EC" id="3.2.1.58" evidence="14"/>
<comment type="catalytic activity">
    <reaction evidence="12">
        <text>Successive hydrolysis of beta-D-glucose units from the non-reducing ends of (1-&gt;3)-beta-D-glucans, releasing alpha-glucose.</text>
        <dbReference type="EC" id="3.2.1.58"/>
    </reaction>
</comment>
<evidence type="ECO:0000256" key="5">
    <source>
        <dbReference type="ARBA" id="ARBA00022801"/>
    </source>
</evidence>
<evidence type="ECO:0000313" key="21">
    <source>
        <dbReference type="Proteomes" id="UP000000759"/>
    </source>
</evidence>
<protein>
    <recommendedName>
        <fullName evidence="14">glucan 1,3-beta-glucosidase</fullName>
        <ecNumber evidence="14">3.2.1.58</ecNumber>
    </recommendedName>
    <alternativeName>
        <fullName evidence="15">Exo-1,3-beta-glucanase D</fullName>
    </alternativeName>
</protein>
<dbReference type="EMBL" id="CM000613">
    <property type="protein sequence ID" value="EEC47614.1"/>
    <property type="molecule type" value="Genomic_DNA"/>
</dbReference>
<dbReference type="Gene3D" id="3.20.20.80">
    <property type="entry name" value="Glycosidases"/>
    <property type="match status" value="1"/>
</dbReference>
<dbReference type="InterPro" id="IPR001547">
    <property type="entry name" value="Glyco_hydro_5"/>
</dbReference>
<dbReference type="InterPro" id="IPR050386">
    <property type="entry name" value="Glycosyl_hydrolase_5"/>
</dbReference>
<evidence type="ECO:0000256" key="13">
    <source>
        <dbReference type="ARBA" id="ARBA00037126"/>
    </source>
</evidence>
<dbReference type="RefSeq" id="XP_002180962.1">
    <property type="nucleotide sequence ID" value="XM_002180926.1"/>
</dbReference>
<dbReference type="PaxDb" id="2850-Phatr54569"/>
<evidence type="ECO:0000256" key="15">
    <source>
        <dbReference type="ARBA" id="ARBA00041260"/>
    </source>
</evidence>
<evidence type="ECO:0000256" key="4">
    <source>
        <dbReference type="ARBA" id="ARBA00022692"/>
    </source>
</evidence>
<sequence length="594" mass="68197">MLTRLTRFLAFAFILYKLPRFSLLRKAPAHNCDGQAMTDLSTNATAKDKKDGPNWIRGVNLGGWLVMERYIVPYQFAITTCHVQGDFCWYPGALSAPPLLHKDYKLCDLTRCHPYRNLTIFNGTDYPIDEWNLAKAFDNQTLATKWFDYHFNNFIRKEDLVRMKKAGLTHLRVPLPHWIRGDIRENEPWIAGNRWKVFVRLCQWCRNIGLEVWPNLHTAPGSQNGFDNSGIESSVYTCKGWGRHPENIERTLDVIHEISDAIAKDHLLDVVTGFGLLNEPFGDCKLNGYERFLEDALAITRANMGPNVHIFVSDLFGAPKFNDGSWWLDPVKYHNTYLDTHFYHTFDSHTRSMSPKEHINHVCHPEELQAEITSCCYQDAPSTNSTPSRGVKRISAEWSAAYDAMPGELLQFVMEGIAVNGTAPDFYRILEPDRREFLRKFVESQMVAYEAADSDLGRGWFYWTIKMEGGAFAEWDFSRGLEEGWIPPIATPGVASQDVYGNCDRILESTNNSMAIVHAFPWGDESYWKQYPIVESSETRIHRSFVWLGIAFVLAFALSNLLRRRRQLFGKYTSIDSEVDVEVPGKSNPQYVQE</sequence>
<dbReference type="Proteomes" id="UP000000759">
    <property type="component" value="Chromosome 10"/>
</dbReference>
<evidence type="ECO:0000256" key="18">
    <source>
        <dbReference type="SAM" id="SignalP"/>
    </source>
</evidence>
<dbReference type="GO" id="GO:0005886">
    <property type="term" value="C:plasma membrane"/>
    <property type="evidence" value="ECO:0007669"/>
    <property type="project" value="UniProtKB-SubCell"/>
</dbReference>
<evidence type="ECO:0000313" key="20">
    <source>
        <dbReference type="EMBL" id="EEC47614.1"/>
    </source>
</evidence>
<reference evidence="21" key="2">
    <citation type="submission" date="2008-08" db="EMBL/GenBank/DDBJ databases">
        <authorList>
            <consortium name="Diatom Consortium"/>
            <person name="Grigoriev I."/>
            <person name="Grimwood J."/>
            <person name="Kuo A."/>
            <person name="Otillar R.P."/>
            <person name="Salamov A."/>
            <person name="Detter J.C."/>
            <person name="Lindquist E."/>
            <person name="Shapiro H."/>
            <person name="Lucas S."/>
            <person name="Glavina del Rio T."/>
            <person name="Pitluck S."/>
            <person name="Rokhsar D."/>
            <person name="Bowler C."/>
        </authorList>
    </citation>
    <scope>GENOME REANNOTATION</scope>
    <source>
        <strain evidence="21">CCAP 1055/1</strain>
    </source>
</reference>
<evidence type="ECO:0000256" key="6">
    <source>
        <dbReference type="ARBA" id="ARBA00022968"/>
    </source>
</evidence>
<evidence type="ECO:0000256" key="16">
    <source>
        <dbReference type="RuleBase" id="RU361153"/>
    </source>
</evidence>
<feature type="domain" description="Glycoside hydrolase family 5" evidence="19">
    <location>
        <begin position="150"/>
        <end position="357"/>
    </location>
</feature>
<feature type="chain" id="PRO_5002855280" description="glucan 1,3-beta-glucosidase" evidence="18">
    <location>
        <begin position="25"/>
        <end position="594"/>
    </location>
</feature>
<evidence type="ECO:0000256" key="11">
    <source>
        <dbReference type="ARBA" id="ARBA00023316"/>
    </source>
</evidence>
<keyword evidence="21" id="KW-1185">Reference proteome</keyword>
<dbReference type="OrthoDB" id="1887033at2759"/>
<keyword evidence="3" id="KW-1003">Cell membrane</keyword>